<proteinExistence type="predicted"/>
<evidence type="ECO:0000313" key="2">
    <source>
        <dbReference type="Proteomes" id="UP001054837"/>
    </source>
</evidence>
<gene>
    <name evidence="1" type="ORF">CDAR_256761</name>
</gene>
<sequence>MKQCRQRGTPVIGTCVHRPRVDSHLPTVLCKIAKNLRPRQTGSRPVSPSSQQSLTRNIYSAIVAGKPQSSSGSSLPLSREEQNQYRERPSRLLFARIDYPGHHLLLLRPIMQMKDIKGSVGGGEESYQLIKTIIKVREVRICNNRCGLLPRELPAFQGAANCRIEWIRACVDNSSHRHSIICSRRRSHRSQSGG</sequence>
<name>A0AAV4PXX9_9ARAC</name>
<dbReference type="EMBL" id="BPLQ01003607">
    <property type="protein sequence ID" value="GIY01756.1"/>
    <property type="molecule type" value="Genomic_DNA"/>
</dbReference>
<dbReference type="AlphaFoldDB" id="A0AAV4PXX9"/>
<organism evidence="1 2">
    <name type="scientific">Caerostris darwini</name>
    <dbReference type="NCBI Taxonomy" id="1538125"/>
    <lineage>
        <taxon>Eukaryota</taxon>
        <taxon>Metazoa</taxon>
        <taxon>Ecdysozoa</taxon>
        <taxon>Arthropoda</taxon>
        <taxon>Chelicerata</taxon>
        <taxon>Arachnida</taxon>
        <taxon>Araneae</taxon>
        <taxon>Araneomorphae</taxon>
        <taxon>Entelegynae</taxon>
        <taxon>Araneoidea</taxon>
        <taxon>Araneidae</taxon>
        <taxon>Caerostris</taxon>
    </lineage>
</organism>
<accession>A0AAV4PXX9</accession>
<dbReference type="Proteomes" id="UP001054837">
    <property type="component" value="Unassembled WGS sequence"/>
</dbReference>
<comment type="caution">
    <text evidence="1">The sequence shown here is derived from an EMBL/GenBank/DDBJ whole genome shotgun (WGS) entry which is preliminary data.</text>
</comment>
<reference evidence="1 2" key="1">
    <citation type="submission" date="2021-06" db="EMBL/GenBank/DDBJ databases">
        <title>Caerostris darwini draft genome.</title>
        <authorList>
            <person name="Kono N."/>
            <person name="Arakawa K."/>
        </authorList>
    </citation>
    <scope>NUCLEOTIDE SEQUENCE [LARGE SCALE GENOMIC DNA]</scope>
</reference>
<protein>
    <submittedName>
        <fullName evidence="1">Uncharacterized protein</fullName>
    </submittedName>
</protein>
<keyword evidence="2" id="KW-1185">Reference proteome</keyword>
<evidence type="ECO:0000313" key="1">
    <source>
        <dbReference type="EMBL" id="GIY01756.1"/>
    </source>
</evidence>